<keyword evidence="1" id="KW-0175">Coiled coil</keyword>
<dbReference type="GO" id="GO:0009534">
    <property type="term" value="C:chloroplast thylakoid"/>
    <property type="evidence" value="ECO:0007669"/>
    <property type="project" value="TreeGrafter"/>
</dbReference>
<dbReference type="OrthoDB" id="782330at2759"/>
<accession>A0A5J5AL36</accession>
<feature type="coiled-coil region" evidence="1">
    <location>
        <begin position="71"/>
        <end position="127"/>
    </location>
</feature>
<name>A0A5J5AL36_9ASTE</name>
<evidence type="ECO:0000256" key="1">
    <source>
        <dbReference type="SAM" id="Coils"/>
    </source>
</evidence>
<dbReference type="EMBL" id="CM018043">
    <property type="protein sequence ID" value="KAA8531775.1"/>
    <property type="molecule type" value="Genomic_DNA"/>
</dbReference>
<proteinExistence type="predicted"/>
<organism evidence="2 3">
    <name type="scientific">Nyssa sinensis</name>
    <dbReference type="NCBI Taxonomy" id="561372"/>
    <lineage>
        <taxon>Eukaryota</taxon>
        <taxon>Viridiplantae</taxon>
        <taxon>Streptophyta</taxon>
        <taxon>Embryophyta</taxon>
        <taxon>Tracheophyta</taxon>
        <taxon>Spermatophyta</taxon>
        <taxon>Magnoliopsida</taxon>
        <taxon>eudicotyledons</taxon>
        <taxon>Gunneridae</taxon>
        <taxon>Pentapetalae</taxon>
        <taxon>asterids</taxon>
        <taxon>Cornales</taxon>
        <taxon>Nyssaceae</taxon>
        <taxon>Nyssa</taxon>
    </lineage>
</organism>
<dbReference type="AlphaFoldDB" id="A0A5J5AL36"/>
<dbReference type="PANTHER" id="PTHR36734">
    <property type="entry name" value="YCF37-LIKE PROTEIN"/>
    <property type="match status" value="1"/>
</dbReference>
<evidence type="ECO:0000313" key="2">
    <source>
        <dbReference type="EMBL" id="KAA8531775.1"/>
    </source>
</evidence>
<reference evidence="2 3" key="1">
    <citation type="submission" date="2019-09" db="EMBL/GenBank/DDBJ databases">
        <title>A chromosome-level genome assembly of the Chinese tupelo Nyssa sinensis.</title>
        <authorList>
            <person name="Yang X."/>
            <person name="Kang M."/>
            <person name="Yang Y."/>
            <person name="Xiong H."/>
            <person name="Wang M."/>
            <person name="Zhang Z."/>
            <person name="Wang Z."/>
            <person name="Wu H."/>
            <person name="Ma T."/>
            <person name="Liu J."/>
            <person name="Xi Z."/>
        </authorList>
    </citation>
    <scope>NUCLEOTIDE SEQUENCE [LARGE SCALE GENOMIC DNA]</scope>
    <source>
        <strain evidence="2">J267</strain>
        <tissue evidence="2">Leaf</tissue>
    </source>
</reference>
<evidence type="ECO:0000313" key="3">
    <source>
        <dbReference type="Proteomes" id="UP000325577"/>
    </source>
</evidence>
<dbReference type="PANTHER" id="PTHR36734:SF1">
    <property type="entry name" value="OS02G0815300 PROTEIN"/>
    <property type="match status" value="1"/>
</dbReference>
<gene>
    <name evidence="2" type="ORF">F0562_006508</name>
</gene>
<protein>
    <submittedName>
        <fullName evidence="2">Uncharacterized protein</fullName>
    </submittedName>
</protein>
<sequence length="159" mass="17627">MATASSHLLQVLSIRRVHNALPTSSETHAYKPASIPCTAALPGRRQWLFLLTATTTLKALELPSRAEDIPLFGLRKKLKKVEEEAEEIIKEGIVAAEKGIITAERGIETAEKEIETTEKEIETAELDEFGVEGIPHLLSWIEMAVRRQCRTKTSKTVPA</sequence>
<dbReference type="Proteomes" id="UP000325577">
    <property type="component" value="Linkage Group LG2"/>
</dbReference>
<keyword evidence="3" id="KW-1185">Reference proteome</keyword>